<comment type="caution">
    <text evidence="1">The sequence shown here is derived from an EMBL/GenBank/DDBJ whole genome shotgun (WGS) entry which is preliminary data.</text>
</comment>
<dbReference type="EMBL" id="JAMSHJ010000001">
    <property type="protein sequence ID" value="KAI5447107.1"/>
    <property type="molecule type" value="Genomic_DNA"/>
</dbReference>
<organism evidence="1 2">
    <name type="scientific">Pisum sativum</name>
    <name type="common">Garden pea</name>
    <name type="synonym">Lathyrus oleraceus</name>
    <dbReference type="NCBI Taxonomy" id="3888"/>
    <lineage>
        <taxon>Eukaryota</taxon>
        <taxon>Viridiplantae</taxon>
        <taxon>Streptophyta</taxon>
        <taxon>Embryophyta</taxon>
        <taxon>Tracheophyta</taxon>
        <taxon>Spermatophyta</taxon>
        <taxon>Magnoliopsida</taxon>
        <taxon>eudicotyledons</taxon>
        <taxon>Gunneridae</taxon>
        <taxon>Pentapetalae</taxon>
        <taxon>rosids</taxon>
        <taxon>fabids</taxon>
        <taxon>Fabales</taxon>
        <taxon>Fabaceae</taxon>
        <taxon>Papilionoideae</taxon>
        <taxon>50 kb inversion clade</taxon>
        <taxon>NPAAA clade</taxon>
        <taxon>Hologalegina</taxon>
        <taxon>IRL clade</taxon>
        <taxon>Fabeae</taxon>
        <taxon>Lathyrus</taxon>
    </lineage>
</organism>
<proteinExistence type="predicted"/>
<dbReference type="AlphaFoldDB" id="A0A9D5GZW7"/>
<evidence type="ECO:0000313" key="1">
    <source>
        <dbReference type="EMBL" id="KAI5447107.1"/>
    </source>
</evidence>
<gene>
    <name evidence="1" type="ORF">KIW84_014818</name>
</gene>
<protein>
    <submittedName>
        <fullName evidence="1">Uncharacterized protein</fullName>
    </submittedName>
</protein>
<name>A0A9D5GZW7_PEA</name>
<reference evidence="1 2" key="1">
    <citation type="journal article" date="2022" name="Nat. Genet.">
        <title>Improved pea reference genome and pan-genome highlight genomic features and evolutionary characteristics.</title>
        <authorList>
            <person name="Yang T."/>
            <person name="Liu R."/>
            <person name="Luo Y."/>
            <person name="Hu S."/>
            <person name="Wang D."/>
            <person name="Wang C."/>
            <person name="Pandey M.K."/>
            <person name="Ge S."/>
            <person name="Xu Q."/>
            <person name="Li N."/>
            <person name="Li G."/>
            <person name="Huang Y."/>
            <person name="Saxena R.K."/>
            <person name="Ji Y."/>
            <person name="Li M."/>
            <person name="Yan X."/>
            <person name="He Y."/>
            <person name="Liu Y."/>
            <person name="Wang X."/>
            <person name="Xiang C."/>
            <person name="Varshney R.K."/>
            <person name="Ding H."/>
            <person name="Gao S."/>
            <person name="Zong X."/>
        </authorList>
    </citation>
    <scope>NUCLEOTIDE SEQUENCE [LARGE SCALE GENOMIC DNA]</scope>
    <source>
        <strain evidence="1 2">cv. Zhongwan 6</strain>
    </source>
</reference>
<evidence type="ECO:0000313" key="2">
    <source>
        <dbReference type="Proteomes" id="UP001058974"/>
    </source>
</evidence>
<accession>A0A9D5GZW7</accession>
<sequence>MSGFSNTSLLGKYLGVPLIGKAPKKEVYKYIIDQVGVKLTMLKGLCPRTKDSCGWLLGNGRSLDAWDTRWIAPNIRVVDLDLEILTHLREAKVADLLDINGEWYWDILNHWLLQNIMGRMEGMTSLCTEVGPNAQIVIGDDNNVFLMKMDTKPLLMM</sequence>
<keyword evidence="2" id="KW-1185">Reference proteome</keyword>
<dbReference type="Gramene" id="Psat01G0481800-T1">
    <property type="protein sequence ID" value="KAI5447107.1"/>
    <property type="gene ID" value="KIW84_014818"/>
</dbReference>
<dbReference type="Proteomes" id="UP001058974">
    <property type="component" value="Chromosome 1"/>
</dbReference>